<keyword evidence="1" id="KW-1185">Reference proteome</keyword>
<sequence>MRFASAVKNLPNPIHFIKFNQWHDTDFGLDFCAIPKTGSTITGGILCDVLRDYKAIPYRQHFSKTIIGEK</sequence>
<evidence type="ECO:0000313" key="1">
    <source>
        <dbReference type="Proteomes" id="UP000887575"/>
    </source>
</evidence>
<dbReference type="WBParaSite" id="MBELARI_LOCUS1727">
    <property type="protein sequence ID" value="MBELARI_LOCUS1727"/>
    <property type="gene ID" value="MBELARI_LOCUS1727"/>
</dbReference>
<accession>A0AAF3ET01</accession>
<dbReference type="AlphaFoldDB" id="A0AAF3ET01"/>
<protein>
    <submittedName>
        <fullName evidence="2">Uncharacterized protein</fullName>
    </submittedName>
</protein>
<name>A0AAF3ET01_9BILA</name>
<evidence type="ECO:0000313" key="2">
    <source>
        <dbReference type="WBParaSite" id="MBELARI_LOCUS1727"/>
    </source>
</evidence>
<proteinExistence type="predicted"/>
<dbReference type="Proteomes" id="UP000887575">
    <property type="component" value="Unassembled WGS sequence"/>
</dbReference>
<reference evidence="2" key="1">
    <citation type="submission" date="2024-02" db="UniProtKB">
        <authorList>
            <consortium name="WormBaseParasite"/>
        </authorList>
    </citation>
    <scope>IDENTIFICATION</scope>
</reference>
<organism evidence="1 2">
    <name type="scientific">Mesorhabditis belari</name>
    <dbReference type="NCBI Taxonomy" id="2138241"/>
    <lineage>
        <taxon>Eukaryota</taxon>
        <taxon>Metazoa</taxon>
        <taxon>Ecdysozoa</taxon>
        <taxon>Nematoda</taxon>
        <taxon>Chromadorea</taxon>
        <taxon>Rhabditida</taxon>
        <taxon>Rhabditina</taxon>
        <taxon>Rhabditomorpha</taxon>
        <taxon>Rhabditoidea</taxon>
        <taxon>Rhabditidae</taxon>
        <taxon>Mesorhabditinae</taxon>
        <taxon>Mesorhabditis</taxon>
    </lineage>
</organism>